<dbReference type="HOGENOM" id="CLU_044176_0_0_2"/>
<dbReference type="KEGG" id="ave:Arcve_1215"/>
<dbReference type="AlphaFoldDB" id="F2KMM5"/>
<dbReference type="PANTHER" id="PTHR30352">
    <property type="entry name" value="PYRUVATE FORMATE-LYASE-ACTIVATING ENZYME"/>
    <property type="match status" value="1"/>
</dbReference>
<dbReference type="SFLD" id="SFLDS00029">
    <property type="entry name" value="Radical_SAM"/>
    <property type="match status" value="1"/>
</dbReference>
<evidence type="ECO:0000256" key="6">
    <source>
        <dbReference type="PIRSR" id="PIRSR004869-50"/>
    </source>
</evidence>
<protein>
    <submittedName>
        <fullName evidence="8">Radical SAM domain protein</fullName>
    </submittedName>
</protein>
<dbReference type="PIRSF" id="PIRSF004869">
    <property type="entry name" value="PflX_prd"/>
    <property type="match status" value="1"/>
</dbReference>
<dbReference type="OrthoDB" id="371936at2157"/>
<feature type="binding site" evidence="6">
    <location>
        <position position="115"/>
    </location>
    <ligand>
        <name>[4Fe-4S] cluster</name>
        <dbReference type="ChEBI" id="CHEBI:49883"/>
        <note>4Fe-4S-S-AdoMet</note>
    </ligand>
</feature>
<feature type="binding site" evidence="6">
    <location>
        <position position="122"/>
    </location>
    <ligand>
        <name>[4Fe-4S] cluster</name>
        <dbReference type="ChEBI" id="CHEBI:49883"/>
        <note>4Fe-4S-S-AdoMet</note>
    </ligand>
</feature>
<keyword evidence="4 6" id="KW-0408">Iron</keyword>
<dbReference type="EMBL" id="CP002588">
    <property type="protein sequence ID" value="AEA47222.1"/>
    <property type="molecule type" value="Genomic_DNA"/>
</dbReference>
<dbReference type="GO" id="GO:0003824">
    <property type="term" value="F:catalytic activity"/>
    <property type="evidence" value="ECO:0007669"/>
    <property type="project" value="InterPro"/>
</dbReference>
<keyword evidence="9" id="KW-1185">Reference proteome</keyword>
<evidence type="ECO:0000256" key="4">
    <source>
        <dbReference type="ARBA" id="ARBA00023004"/>
    </source>
</evidence>
<evidence type="ECO:0000259" key="7">
    <source>
        <dbReference type="Pfam" id="PF04055"/>
    </source>
</evidence>
<dbReference type="InterPro" id="IPR058240">
    <property type="entry name" value="rSAM_sf"/>
</dbReference>
<organism evidence="8 9">
    <name type="scientific">Archaeoglobus veneficus (strain DSM 11195 / SNP6)</name>
    <dbReference type="NCBI Taxonomy" id="693661"/>
    <lineage>
        <taxon>Archaea</taxon>
        <taxon>Methanobacteriati</taxon>
        <taxon>Methanobacteriota</taxon>
        <taxon>Archaeoglobi</taxon>
        <taxon>Archaeoglobales</taxon>
        <taxon>Archaeoglobaceae</taxon>
        <taxon>Archaeoglobus</taxon>
    </lineage>
</organism>
<comment type="cofactor">
    <cofactor evidence="6">
        <name>[4Fe-4S] cluster</name>
        <dbReference type="ChEBI" id="CHEBI:49883"/>
    </cofactor>
    <text evidence="6">Binds 1 [4Fe-4S] cluster. The cluster is coordinated with 3 cysteines and an exchangeable S-adenosyl-L-methionine.</text>
</comment>
<dbReference type="SUPFAM" id="SSF102114">
    <property type="entry name" value="Radical SAM enzymes"/>
    <property type="match status" value="1"/>
</dbReference>
<evidence type="ECO:0000313" key="8">
    <source>
        <dbReference type="EMBL" id="AEA47222.1"/>
    </source>
</evidence>
<dbReference type="InterPro" id="IPR034457">
    <property type="entry name" value="Organic_radical-activating"/>
</dbReference>
<dbReference type="eggNOG" id="arCOG00936">
    <property type="taxonomic scope" value="Archaea"/>
</dbReference>
<keyword evidence="1" id="KW-0004">4Fe-4S</keyword>
<accession>F2KMM5</accession>
<evidence type="ECO:0000256" key="5">
    <source>
        <dbReference type="ARBA" id="ARBA00023014"/>
    </source>
</evidence>
<dbReference type="STRING" id="693661.Arcve_1215"/>
<dbReference type="GO" id="GO:0046872">
    <property type="term" value="F:metal ion binding"/>
    <property type="evidence" value="ECO:0007669"/>
    <property type="project" value="UniProtKB-KW"/>
</dbReference>
<keyword evidence="2 6" id="KW-0949">S-adenosyl-L-methionine</keyword>
<feature type="binding site" evidence="6">
    <location>
        <position position="119"/>
    </location>
    <ligand>
        <name>[4Fe-4S] cluster</name>
        <dbReference type="ChEBI" id="CHEBI:49883"/>
        <note>4Fe-4S-S-AdoMet</note>
    </ligand>
</feature>
<dbReference type="Pfam" id="PF04055">
    <property type="entry name" value="Radical_SAM"/>
    <property type="match status" value="1"/>
</dbReference>
<keyword evidence="3 6" id="KW-0479">Metal-binding</keyword>
<keyword evidence="5 6" id="KW-0411">Iron-sulfur</keyword>
<evidence type="ECO:0000313" key="9">
    <source>
        <dbReference type="Proteomes" id="UP000008136"/>
    </source>
</evidence>
<dbReference type="PANTHER" id="PTHR30352:SF22">
    <property type="entry name" value="PYRUVATE FORMATE-LYASE ACTIVATING ENZYME HOMOLOG"/>
    <property type="match status" value="1"/>
</dbReference>
<sequence>MKCEVCGCRIYSGTIPICPECAKTEVALDYARLLHPEIDTMRKGKTICRLCSNECSTGVCGLRRVVDGKRKSLVSSKKAILHAYEDPLPTNCCNSWFCAASEFSGTNLAVFYYGCGFDCLYCQNWEHKLVEHGKVVEIDEMVESAMNPRIKCICHFGGSPEPQLPFAIRFSEEVLKRRDVMVCWEWNGGAHTKLALKAAKLSYESRGTVKFDLKAWNDNLHVLLTGRSNRRTLENFVRIYEEYPDVLSATTLLVPYYVDEDEVENIARFIASLSEHIPYSLLVFHPDYRLNDMPVTPREQVRRCYNAARKHLKRVHVGNVYLIGYF</sequence>
<dbReference type="GeneID" id="10394332"/>
<evidence type="ECO:0000256" key="1">
    <source>
        <dbReference type="ARBA" id="ARBA00022485"/>
    </source>
</evidence>
<feature type="domain" description="Radical SAM core" evidence="7">
    <location>
        <begin position="111"/>
        <end position="270"/>
    </location>
</feature>
<dbReference type="Gene3D" id="3.20.20.70">
    <property type="entry name" value="Aldolase class I"/>
    <property type="match status" value="1"/>
</dbReference>
<evidence type="ECO:0000256" key="3">
    <source>
        <dbReference type="ARBA" id="ARBA00022723"/>
    </source>
</evidence>
<dbReference type="InterPro" id="IPR016431">
    <property type="entry name" value="Pyrv-formate_lyase-activ_prd"/>
</dbReference>
<proteinExistence type="predicted"/>
<dbReference type="GO" id="GO:0051539">
    <property type="term" value="F:4 iron, 4 sulfur cluster binding"/>
    <property type="evidence" value="ECO:0007669"/>
    <property type="project" value="UniProtKB-KW"/>
</dbReference>
<evidence type="ECO:0000256" key="2">
    <source>
        <dbReference type="ARBA" id="ARBA00022691"/>
    </source>
</evidence>
<dbReference type="InterPro" id="IPR013785">
    <property type="entry name" value="Aldolase_TIM"/>
</dbReference>
<gene>
    <name evidence="8" type="ordered locus">Arcve_1215</name>
</gene>
<dbReference type="CDD" id="cd01335">
    <property type="entry name" value="Radical_SAM"/>
    <property type="match status" value="1"/>
</dbReference>
<dbReference type="InterPro" id="IPR007197">
    <property type="entry name" value="rSAM"/>
</dbReference>
<dbReference type="RefSeq" id="WP_013683885.1">
    <property type="nucleotide sequence ID" value="NC_015320.1"/>
</dbReference>
<reference evidence="8 9" key="1">
    <citation type="submission" date="2011-03" db="EMBL/GenBank/DDBJ databases">
        <title>The complete genome of Archaeoglobus veneficus SNP6.</title>
        <authorList>
            <consortium name="US DOE Joint Genome Institute (JGI-PGF)"/>
            <person name="Lucas S."/>
            <person name="Copeland A."/>
            <person name="Lapidus A."/>
            <person name="Bruce D."/>
            <person name="Goodwin L."/>
            <person name="Pitluck S."/>
            <person name="Kyrpides N."/>
            <person name="Mavromatis K."/>
            <person name="Pagani I."/>
            <person name="Ivanova N."/>
            <person name="Mikhailova N."/>
            <person name="Lu M."/>
            <person name="Detter J.C."/>
            <person name="Tapia R."/>
            <person name="Han C."/>
            <person name="Land M."/>
            <person name="Hauser L."/>
            <person name="Markowitz V."/>
            <person name="Cheng J.-F."/>
            <person name="Hugenholtz P."/>
            <person name="Woyke T."/>
            <person name="Wu D."/>
            <person name="Spring S."/>
            <person name="Brambilla E."/>
            <person name="Klenk H.-P."/>
            <person name="Eisen J.A."/>
        </authorList>
    </citation>
    <scope>NUCLEOTIDE SEQUENCE [LARGE SCALE GENOMIC DNA]</scope>
    <source>
        <strain evidence="9">SNP6</strain>
    </source>
</reference>
<dbReference type="Proteomes" id="UP000008136">
    <property type="component" value="Chromosome"/>
</dbReference>
<name>F2KMM5_ARCVS</name>